<keyword evidence="2" id="KW-1185">Reference proteome</keyword>
<name>A0A422NLW9_TRYRA</name>
<reference evidence="1 2" key="1">
    <citation type="journal article" date="2018" name="BMC Genomics">
        <title>Genomic comparison of Trypanosoma conorhini and Trypanosoma rangeli to Trypanosoma cruzi strains of high and low virulence.</title>
        <authorList>
            <person name="Bradwell K.R."/>
            <person name="Koparde V.N."/>
            <person name="Matveyev A.V."/>
            <person name="Serrano M.G."/>
            <person name="Alves J.M."/>
            <person name="Parikh H."/>
            <person name="Huang B."/>
            <person name="Lee V."/>
            <person name="Espinosa-Alvarez O."/>
            <person name="Ortiz P.A."/>
            <person name="Costa-Martins A.G."/>
            <person name="Teixeira M.M."/>
            <person name="Buck G.A."/>
        </authorList>
    </citation>
    <scope>NUCLEOTIDE SEQUENCE [LARGE SCALE GENOMIC DNA]</scope>
    <source>
        <strain evidence="1 2">AM80</strain>
    </source>
</reference>
<gene>
    <name evidence="1" type="ORF">TraAM80_03917</name>
</gene>
<accession>A0A422NLW9</accession>
<comment type="caution">
    <text evidence="1">The sequence shown here is derived from an EMBL/GenBank/DDBJ whole genome shotgun (WGS) entry which is preliminary data.</text>
</comment>
<dbReference type="OrthoDB" id="245025at2759"/>
<protein>
    <submittedName>
        <fullName evidence="1">Uncharacterized protein</fullName>
    </submittedName>
</protein>
<dbReference type="GeneID" id="40327850"/>
<sequence length="418" mass="46797">MNLNERLSSVLEYVRDGRDPYVRLVRAAMKVDRRSVPFYQMEEVREATFQSDHACEMIMKALAPSLEERETSVTVSKALYILRVLFLEGANGIRVRVAQLRGSLHRLAHMQEARQDTLEAANRDTARALLQAVDGNSEALTSLLAPHVGGTAEAETTSPQSYKSEFEAMHEKEQRLYRRRCEEEKRQSVLTVRERVYGTFDGGLSPDKLAEQVVVSPKKRFAPTELDSFVAAAMATGRVPEVCAALDQQLQSRRQTLQNRYKVLLVVEALVIGGGSGVREAQEYYRENSEGLRRHLTVNNAENPIKSEAAQATARRIVQALQEPALVTTAQAPMAPSRHGGALKQPTPSQLDDLFSDVSVRRPPTASTSQQVSAAAFIERCLPPRKAIPPCRRHSPLAGSISNRWRSRRNKWSPWLQF</sequence>
<dbReference type="Gene3D" id="1.25.40.90">
    <property type="match status" value="1"/>
</dbReference>
<evidence type="ECO:0000313" key="1">
    <source>
        <dbReference type="EMBL" id="RNF06463.1"/>
    </source>
</evidence>
<organism evidence="1 2">
    <name type="scientific">Trypanosoma rangeli</name>
    <dbReference type="NCBI Taxonomy" id="5698"/>
    <lineage>
        <taxon>Eukaryota</taxon>
        <taxon>Discoba</taxon>
        <taxon>Euglenozoa</taxon>
        <taxon>Kinetoplastea</taxon>
        <taxon>Metakinetoplastina</taxon>
        <taxon>Trypanosomatida</taxon>
        <taxon>Trypanosomatidae</taxon>
        <taxon>Trypanosoma</taxon>
        <taxon>Herpetosoma</taxon>
    </lineage>
</organism>
<evidence type="ECO:0000313" key="2">
    <source>
        <dbReference type="Proteomes" id="UP000283634"/>
    </source>
</evidence>
<dbReference type="AlphaFoldDB" id="A0A422NLW9"/>
<dbReference type="OMA" id="HACEMIM"/>
<dbReference type="Proteomes" id="UP000283634">
    <property type="component" value="Unassembled WGS sequence"/>
</dbReference>
<proteinExistence type="predicted"/>
<dbReference type="InterPro" id="IPR008942">
    <property type="entry name" value="ENTH_VHS"/>
</dbReference>
<dbReference type="SUPFAM" id="SSF48464">
    <property type="entry name" value="ENTH/VHS domain"/>
    <property type="match status" value="1"/>
</dbReference>
<dbReference type="EMBL" id="MKGL01000108">
    <property type="protein sequence ID" value="RNF06463.1"/>
    <property type="molecule type" value="Genomic_DNA"/>
</dbReference>
<dbReference type="VEuPathDB" id="TriTrypDB:TRSC58_04965"/>
<dbReference type="RefSeq" id="XP_029239272.1">
    <property type="nucleotide sequence ID" value="XM_029380867.1"/>
</dbReference>